<dbReference type="Gene3D" id="1.25.10.10">
    <property type="entry name" value="Leucine-rich Repeat Variant"/>
    <property type="match status" value="1"/>
</dbReference>
<dbReference type="PANTHER" id="PTHR46700">
    <property type="entry name" value="ARM REPEAT SUPERFAMILY PROTEIN"/>
    <property type="match status" value="1"/>
</dbReference>
<dbReference type="SUPFAM" id="SSF48371">
    <property type="entry name" value="ARM repeat"/>
    <property type="match status" value="1"/>
</dbReference>
<dbReference type="InterPro" id="IPR011989">
    <property type="entry name" value="ARM-like"/>
</dbReference>
<proteinExistence type="predicted"/>
<sequence>MSSRPNPRQEASFIPSLPFRSVGVEMRKTATAATKQEVEGEGEAVAIRRSVKALLFGGWEEKEAAVRDWAKAKQNRRRELAELGVLPPLVAMLADGRDEGCRRLAAEALVELADGSFRNKVLIVEAGFVELLPLFQKAKETSIKQALAPLLLSISTLATTPFPVDVHPILSTLLSILNSTPPPSAATTMACAAALCHLSTKLQSAKSLVSAGAVHTLLKLCSDAGAAEAALSALCNLALSSAGREAIGGDSLVPGALVEAMAREAEPRCRELGAYLLMVVARGSAKQRRRMEEAGAVPMLLEVALLGSGVASRRAIRMLQWLKGGGRVGVGGDGFEVEEEEDGDNDGEGGMKQRSRAVRGLVTQSLHRNMESILSRGREKDANGEKKLTS</sequence>
<dbReference type="PANTHER" id="PTHR46700:SF2">
    <property type="entry name" value="ARM REPEAT SUPERFAMILY PROTEIN"/>
    <property type="match status" value="1"/>
</dbReference>
<dbReference type="AlphaFoldDB" id="A0A835PLX0"/>
<dbReference type="InterPro" id="IPR016024">
    <property type="entry name" value="ARM-type_fold"/>
</dbReference>
<comment type="caution">
    <text evidence="2">The sequence shown here is derived from an EMBL/GenBank/DDBJ whole genome shotgun (WGS) entry which is preliminary data.</text>
</comment>
<feature type="region of interest" description="Disordered" evidence="1">
    <location>
        <begin position="332"/>
        <end position="390"/>
    </location>
</feature>
<feature type="compositionally biased region" description="Acidic residues" evidence="1">
    <location>
        <begin position="335"/>
        <end position="347"/>
    </location>
</feature>
<accession>A0A835PLX0</accession>
<dbReference type="SMART" id="SM00185">
    <property type="entry name" value="ARM"/>
    <property type="match status" value="2"/>
</dbReference>
<protein>
    <submittedName>
        <fullName evidence="2">Uncharacterized protein</fullName>
    </submittedName>
</protein>
<name>A0A835PLX0_VANPL</name>
<gene>
    <name evidence="2" type="ORF">HPP92_024137</name>
</gene>
<evidence type="ECO:0000313" key="3">
    <source>
        <dbReference type="Proteomes" id="UP000636800"/>
    </source>
</evidence>
<organism evidence="2 3">
    <name type="scientific">Vanilla planifolia</name>
    <name type="common">Vanilla</name>
    <dbReference type="NCBI Taxonomy" id="51239"/>
    <lineage>
        <taxon>Eukaryota</taxon>
        <taxon>Viridiplantae</taxon>
        <taxon>Streptophyta</taxon>
        <taxon>Embryophyta</taxon>
        <taxon>Tracheophyta</taxon>
        <taxon>Spermatophyta</taxon>
        <taxon>Magnoliopsida</taxon>
        <taxon>Liliopsida</taxon>
        <taxon>Asparagales</taxon>
        <taxon>Orchidaceae</taxon>
        <taxon>Vanilloideae</taxon>
        <taxon>Vanilleae</taxon>
        <taxon>Vanilla</taxon>
    </lineage>
</organism>
<keyword evidence="3" id="KW-1185">Reference proteome</keyword>
<dbReference type="EMBL" id="JADCNL010000013">
    <property type="protein sequence ID" value="KAG0454845.1"/>
    <property type="molecule type" value="Genomic_DNA"/>
</dbReference>
<evidence type="ECO:0000313" key="2">
    <source>
        <dbReference type="EMBL" id="KAG0454845.1"/>
    </source>
</evidence>
<reference evidence="2 3" key="1">
    <citation type="journal article" date="2020" name="Nat. Food">
        <title>A phased Vanilla planifolia genome enables genetic improvement of flavour and production.</title>
        <authorList>
            <person name="Hasing T."/>
            <person name="Tang H."/>
            <person name="Brym M."/>
            <person name="Khazi F."/>
            <person name="Huang T."/>
            <person name="Chambers A.H."/>
        </authorList>
    </citation>
    <scope>NUCLEOTIDE SEQUENCE [LARGE SCALE GENOMIC DNA]</scope>
    <source>
        <tissue evidence="2">Leaf</tissue>
    </source>
</reference>
<evidence type="ECO:0000256" key="1">
    <source>
        <dbReference type="SAM" id="MobiDB-lite"/>
    </source>
</evidence>
<dbReference type="InterPro" id="IPR000225">
    <property type="entry name" value="Armadillo"/>
</dbReference>
<dbReference type="Proteomes" id="UP000636800">
    <property type="component" value="Chromosome 13"/>
</dbReference>
<feature type="compositionally biased region" description="Basic and acidic residues" evidence="1">
    <location>
        <begin position="376"/>
        <end position="390"/>
    </location>
</feature>